<organism evidence="2 3">
    <name type="scientific">Eumeta variegata</name>
    <name type="common">Bagworm moth</name>
    <name type="synonym">Eumeta japonica</name>
    <dbReference type="NCBI Taxonomy" id="151549"/>
    <lineage>
        <taxon>Eukaryota</taxon>
        <taxon>Metazoa</taxon>
        <taxon>Ecdysozoa</taxon>
        <taxon>Arthropoda</taxon>
        <taxon>Hexapoda</taxon>
        <taxon>Insecta</taxon>
        <taxon>Pterygota</taxon>
        <taxon>Neoptera</taxon>
        <taxon>Endopterygota</taxon>
        <taxon>Lepidoptera</taxon>
        <taxon>Glossata</taxon>
        <taxon>Ditrysia</taxon>
        <taxon>Tineoidea</taxon>
        <taxon>Psychidae</taxon>
        <taxon>Oiketicinae</taxon>
        <taxon>Eumeta</taxon>
    </lineage>
</organism>
<protein>
    <submittedName>
        <fullName evidence="2">Uncharacterized protein</fullName>
    </submittedName>
</protein>
<gene>
    <name evidence="2" type="ORF">EVAR_37132_1</name>
</gene>
<feature type="region of interest" description="Disordered" evidence="1">
    <location>
        <begin position="285"/>
        <end position="317"/>
    </location>
</feature>
<evidence type="ECO:0000313" key="3">
    <source>
        <dbReference type="Proteomes" id="UP000299102"/>
    </source>
</evidence>
<sequence length="394" mass="43797">MVYGRAVYYERLHRLLDTFNIQPFTANQGGDITTPYETTKTPSDWGVCESRRGQGHGDGLRDDHIVLGGVDAVLRVRAHGAVRHAGPGRNQQTCKEKLFLTTRVQTHNYFYNVVPICLDSQSRMEYKHSIFICSPNENVTKTSGGACPQISPGAGVIPALIAKSSICYDPLIYVGMNTQFRQSIKRFFGIHRKGASQTEKGYDNTLMSPVPRHSRVNDTQRQPHSETRELSVLREHKLSLEVKNSGETHVHEDRGDRGPEVPRDDERSSVLDMINNDTSAFMKRPREGTEAGVDGPHDVLSNEGFPNRKSGRPASKTGMNVIKSKIKHSHSLDLSATPKECGKRKLSVENGADGGSFSKINILRKIFTSSNLNRGDGFETFLCEESHDDSGDQM</sequence>
<feature type="region of interest" description="Disordered" evidence="1">
    <location>
        <begin position="199"/>
        <end position="271"/>
    </location>
</feature>
<dbReference type="Proteomes" id="UP000299102">
    <property type="component" value="Unassembled WGS sequence"/>
</dbReference>
<dbReference type="EMBL" id="BGZK01000924">
    <property type="protein sequence ID" value="GBP65284.1"/>
    <property type="molecule type" value="Genomic_DNA"/>
</dbReference>
<proteinExistence type="predicted"/>
<dbReference type="STRING" id="151549.A0A4C1XRU7"/>
<dbReference type="OrthoDB" id="2101615at2759"/>
<reference evidence="2 3" key="1">
    <citation type="journal article" date="2019" name="Commun. Biol.">
        <title>The bagworm genome reveals a unique fibroin gene that provides high tensile strength.</title>
        <authorList>
            <person name="Kono N."/>
            <person name="Nakamura H."/>
            <person name="Ohtoshi R."/>
            <person name="Tomita M."/>
            <person name="Numata K."/>
            <person name="Arakawa K."/>
        </authorList>
    </citation>
    <scope>NUCLEOTIDE SEQUENCE [LARGE SCALE GENOMIC DNA]</scope>
</reference>
<keyword evidence="3" id="KW-1185">Reference proteome</keyword>
<feature type="compositionally biased region" description="Basic and acidic residues" evidence="1">
    <location>
        <begin position="215"/>
        <end position="269"/>
    </location>
</feature>
<evidence type="ECO:0000256" key="1">
    <source>
        <dbReference type="SAM" id="MobiDB-lite"/>
    </source>
</evidence>
<dbReference type="AlphaFoldDB" id="A0A4C1XRU7"/>
<dbReference type="Gene3D" id="1.20.1070.10">
    <property type="entry name" value="Rhodopsin 7-helix transmembrane proteins"/>
    <property type="match status" value="1"/>
</dbReference>
<accession>A0A4C1XRU7</accession>
<comment type="caution">
    <text evidence="2">The sequence shown here is derived from an EMBL/GenBank/DDBJ whole genome shotgun (WGS) entry which is preliminary data.</text>
</comment>
<name>A0A4C1XRU7_EUMVA</name>
<evidence type="ECO:0000313" key="2">
    <source>
        <dbReference type="EMBL" id="GBP65284.1"/>
    </source>
</evidence>
<dbReference type="SUPFAM" id="SSF81321">
    <property type="entry name" value="Family A G protein-coupled receptor-like"/>
    <property type="match status" value="1"/>
</dbReference>